<dbReference type="EMBL" id="MHPJ01000012">
    <property type="protein sequence ID" value="OGZ78830.1"/>
    <property type="molecule type" value="Genomic_DNA"/>
</dbReference>
<sequence length="574" mass="67034">MSDSETKICQNCKKDFTIEPDDFAFYEKIKVPPPTFCPDCRLQRRMAFRNELVLHRKKSAATEKEIISIFRSDSPMKVYEHEEFFSDRWDPLAYGQDYDFSRPFFRQLQELMLQTPTLALFDSKSTNSSYCNMTVEQKNCYLVSAAWTNEDCMYMNRVDGNKNSLDLYICGRNQFCYENVYCEDSYRLFYSHTCKDCNDSYFLYDCRGCSNCFSCAGLRNKNYNIFNKPYTKEEYFKKIKEFDMGDWNVVQDMKQRVAELSLSVPHRYAQIFKSTHAVGDHIHNVKNAYHCFDFLSGAENVKYSHWSSGEFKDSYDTGPGTGGNSELLYESVSIGVQSARCMFNFVVWYSHDVQYSINCHSSNNLFGCVSLRNKSYCIFNKQYSKEEYETLVPKIIEHMNSMPYVDAKGRVYKYGEFLPIEISPIPYNDTVAQDYMPLTKEEADVQGHSWGKTQSRNYKITKRAADSPVKISDAPDNITQETIGCMHEGKCQDGCATAFRITPDELKFYKNLQIPLPRLCFACRHKERLKQRNPMTLWHRKCMKEGCSNEFETSYAPDRPEIVYCEQCYQQEVA</sequence>
<evidence type="ECO:0000313" key="1">
    <source>
        <dbReference type="EMBL" id="OGZ78830.1"/>
    </source>
</evidence>
<organism evidence="1 2">
    <name type="scientific">Candidatus Staskawiczbacteria bacterium RIFOXYB1_FULL_37_44</name>
    <dbReference type="NCBI Taxonomy" id="1802223"/>
    <lineage>
        <taxon>Bacteria</taxon>
        <taxon>Candidatus Staskawicziibacteriota</taxon>
    </lineage>
</organism>
<dbReference type="AlphaFoldDB" id="A0A1G2IWU5"/>
<name>A0A1G2IWU5_9BACT</name>
<comment type="caution">
    <text evidence="1">The sequence shown here is derived from an EMBL/GenBank/DDBJ whole genome shotgun (WGS) entry which is preliminary data.</text>
</comment>
<accession>A0A1G2IWU5</accession>
<gene>
    <name evidence="1" type="ORF">A2358_00975</name>
</gene>
<dbReference type="Proteomes" id="UP000178650">
    <property type="component" value="Unassembled WGS sequence"/>
</dbReference>
<protein>
    <submittedName>
        <fullName evidence="1">Uncharacterized protein</fullName>
    </submittedName>
</protein>
<reference evidence="1 2" key="1">
    <citation type="journal article" date="2016" name="Nat. Commun.">
        <title>Thousands of microbial genomes shed light on interconnected biogeochemical processes in an aquifer system.</title>
        <authorList>
            <person name="Anantharaman K."/>
            <person name="Brown C.T."/>
            <person name="Hug L.A."/>
            <person name="Sharon I."/>
            <person name="Castelle C.J."/>
            <person name="Probst A.J."/>
            <person name="Thomas B.C."/>
            <person name="Singh A."/>
            <person name="Wilkins M.J."/>
            <person name="Karaoz U."/>
            <person name="Brodie E.L."/>
            <person name="Williams K.H."/>
            <person name="Hubbard S.S."/>
            <person name="Banfield J.F."/>
        </authorList>
    </citation>
    <scope>NUCLEOTIDE SEQUENCE [LARGE SCALE GENOMIC DNA]</scope>
</reference>
<evidence type="ECO:0000313" key="2">
    <source>
        <dbReference type="Proteomes" id="UP000178650"/>
    </source>
</evidence>
<dbReference type="STRING" id="1802223.A2358_00975"/>
<proteinExistence type="predicted"/>